<accession>A0A0V8QHE2</accession>
<dbReference type="Proteomes" id="UP000054874">
    <property type="component" value="Unassembled WGS sequence"/>
</dbReference>
<protein>
    <recommendedName>
        <fullName evidence="3">Transposase IS701-like DDE domain-containing protein</fullName>
    </recommendedName>
</protein>
<comment type="caution">
    <text evidence="1">The sequence shown here is derived from an EMBL/GenBank/DDBJ whole genome shotgun (WGS) entry which is preliminary data.</text>
</comment>
<dbReference type="STRING" id="290052.ASU35_17880"/>
<proteinExistence type="predicted"/>
<dbReference type="EMBL" id="LNAM01000086">
    <property type="protein sequence ID" value="KSV59827.1"/>
    <property type="molecule type" value="Genomic_DNA"/>
</dbReference>
<dbReference type="RefSeq" id="WP_058351946.1">
    <property type="nucleotide sequence ID" value="NZ_CABMMD010000086.1"/>
</dbReference>
<keyword evidence="2" id="KW-1185">Reference proteome</keyword>
<evidence type="ECO:0008006" key="3">
    <source>
        <dbReference type="Google" id="ProtNLM"/>
    </source>
</evidence>
<dbReference type="AlphaFoldDB" id="A0A0V8QHE2"/>
<reference evidence="1 2" key="1">
    <citation type="submission" date="2015-11" db="EMBL/GenBank/DDBJ databases">
        <title>Butyribacter intestini gen. nov., sp. nov., a butyric acid-producing bacterium of the family Lachnospiraceae isolated from the human faeces.</title>
        <authorList>
            <person name="Zou Y."/>
            <person name="Xue W."/>
            <person name="Luo G."/>
            <person name="Lv M."/>
        </authorList>
    </citation>
    <scope>NUCLEOTIDE SEQUENCE [LARGE SCALE GENOMIC DNA]</scope>
    <source>
        <strain evidence="1 2">ACET-33324</strain>
    </source>
</reference>
<sequence>MIILCDSWYEKKDLVSIVDEYAILDVICNARYDSVIYDLAPQPTGKRGIPAKHGKRLSPEKDFSLSDEKIRQEIFFSNFMQNIETSIKSTAVSNALKRLTQQRLDYF</sequence>
<name>A0A0V8QHE2_9FIRM</name>
<evidence type="ECO:0000313" key="2">
    <source>
        <dbReference type="Proteomes" id="UP000054874"/>
    </source>
</evidence>
<organism evidence="1 2">
    <name type="scientific">Acetivibrio ethanolgignens</name>
    <dbReference type="NCBI Taxonomy" id="290052"/>
    <lineage>
        <taxon>Bacteria</taxon>
        <taxon>Bacillati</taxon>
        <taxon>Bacillota</taxon>
        <taxon>Clostridia</taxon>
        <taxon>Eubacteriales</taxon>
        <taxon>Oscillospiraceae</taxon>
        <taxon>Acetivibrio</taxon>
    </lineage>
</organism>
<gene>
    <name evidence="1" type="ORF">ASU35_17880</name>
</gene>
<evidence type="ECO:0000313" key="1">
    <source>
        <dbReference type="EMBL" id="KSV59827.1"/>
    </source>
</evidence>